<dbReference type="Pfam" id="PF03357">
    <property type="entry name" value="Snf7"/>
    <property type="match status" value="1"/>
</dbReference>
<dbReference type="GO" id="GO:0005771">
    <property type="term" value="C:multivesicular body"/>
    <property type="evidence" value="ECO:0007669"/>
    <property type="project" value="TreeGrafter"/>
</dbReference>
<keyword evidence="1" id="KW-0175">Coiled coil</keyword>
<dbReference type="PANTHER" id="PTHR22761">
    <property type="entry name" value="CHARGED MULTIVESICULAR BODY PROTEIN"/>
    <property type="match status" value="1"/>
</dbReference>
<name>D2VK24_NAEGR</name>
<gene>
    <name evidence="3" type="ORF">NAEGRDRAFT_69244</name>
</gene>
<dbReference type="Proteomes" id="UP000006671">
    <property type="component" value="Unassembled WGS sequence"/>
</dbReference>
<dbReference type="OrthoDB" id="5592979at2759"/>
<evidence type="ECO:0000256" key="2">
    <source>
        <dbReference type="SAM" id="MobiDB-lite"/>
    </source>
</evidence>
<feature type="region of interest" description="Disordered" evidence="2">
    <location>
        <begin position="129"/>
        <end position="154"/>
    </location>
</feature>
<reference evidence="3 4" key="1">
    <citation type="journal article" date="2010" name="Cell">
        <title>The genome of Naegleria gruberi illuminates early eukaryotic versatility.</title>
        <authorList>
            <person name="Fritz-Laylin L.K."/>
            <person name="Prochnik S.E."/>
            <person name="Ginger M.L."/>
            <person name="Dacks J.B."/>
            <person name="Carpenter M.L."/>
            <person name="Field M.C."/>
            <person name="Kuo A."/>
            <person name="Paredez A."/>
            <person name="Chapman J."/>
            <person name="Pham J."/>
            <person name="Shu S."/>
            <person name="Neupane R."/>
            <person name="Cipriano M."/>
            <person name="Mancuso J."/>
            <person name="Tu H."/>
            <person name="Salamov A."/>
            <person name="Lindquist E."/>
            <person name="Shapiro H."/>
            <person name="Lucas S."/>
            <person name="Grigoriev I.V."/>
            <person name="Cande W.Z."/>
            <person name="Fulton C."/>
            <person name="Rokhsar D.S."/>
            <person name="Dawson S.C."/>
        </authorList>
    </citation>
    <scope>NUCLEOTIDE SEQUENCE [LARGE SCALE GENOMIC DNA]</scope>
    <source>
        <strain evidence="3 4">NEG-M</strain>
    </source>
</reference>
<accession>D2VK24</accession>
<dbReference type="OMA" id="MKQIHGG"/>
<dbReference type="InterPro" id="IPR005024">
    <property type="entry name" value="Snf7_fam"/>
</dbReference>
<dbReference type="KEGG" id="ngr:NAEGRDRAFT_69244"/>
<dbReference type="GeneID" id="8852873"/>
<dbReference type="GO" id="GO:0006900">
    <property type="term" value="P:vesicle budding from membrane"/>
    <property type="evidence" value="ECO:0007669"/>
    <property type="project" value="TreeGrafter"/>
</dbReference>
<dbReference type="Gene3D" id="1.10.287.1060">
    <property type="entry name" value="ESAT-6-like"/>
    <property type="match status" value="1"/>
</dbReference>
<dbReference type="AlphaFoldDB" id="D2VK24"/>
<dbReference type="GO" id="GO:0032511">
    <property type="term" value="P:late endosome to vacuole transport via multivesicular body sorting pathway"/>
    <property type="evidence" value="ECO:0007669"/>
    <property type="project" value="TreeGrafter"/>
</dbReference>
<evidence type="ECO:0000313" key="4">
    <source>
        <dbReference type="Proteomes" id="UP000006671"/>
    </source>
</evidence>
<dbReference type="eggNOG" id="KOG1656">
    <property type="taxonomic scope" value="Eukaryota"/>
</dbReference>
<sequence>MKKNDKPSAMACLKRKKQYEVQAQRLDQQILNNEQMKLTLENAATDIETLKSQQQASKAMKQIFKETGGIDKVEDIMDEVQDTMATANELGQALAQDLGSGQIIDEGELEDELDMLEQEELDKQMLGMKQTKVPSGPIKSGVGAKPVKSAQEVDDELAELEAELNA</sequence>
<feature type="coiled-coil region" evidence="1">
    <location>
        <begin position="16"/>
        <end position="90"/>
    </location>
</feature>
<keyword evidence="4" id="KW-1185">Reference proteome</keyword>
<dbReference type="Gene3D" id="6.10.250.1710">
    <property type="match status" value="1"/>
</dbReference>
<evidence type="ECO:0000313" key="3">
    <source>
        <dbReference type="EMBL" id="EFC42785.1"/>
    </source>
</evidence>
<evidence type="ECO:0000256" key="1">
    <source>
        <dbReference type="SAM" id="Coils"/>
    </source>
</evidence>
<dbReference type="RefSeq" id="XP_002675529.1">
    <property type="nucleotide sequence ID" value="XM_002675483.1"/>
</dbReference>
<dbReference type="InParanoid" id="D2VK24"/>
<proteinExistence type="predicted"/>
<protein>
    <submittedName>
        <fullName evidence="3">Predicted protein</fullName>
    </submittedName>
</protein>
<dbReference type="VEuPathDB" id="AmoebaDB:NAEGRDRAFT_69244"/>
<dbReference type="EMBL" id="GG738877">
    <property type="protein sequence ID" value="EFC42785.1"/>
    <property type="molecule type" value="Genomic_DNA"/>
</dbReference>
<dbReference type="STRING" id="5762.D2VK24"/>
<organism evidence="4">
    <name type="scientific">Naegleria gruberi</name>
    <name type="common">Amoeba</name>
    <dbReference type="NCBI Taxonomy" id="5762"/>
    <lineage>
        <taxon>Eukaryota</taxon>
        <taxon>Discoba</taxon>
        <taxon>Heterolobosea</taxon>
        <taxon>Tetramitia</taxon>
        <taxon>Eutetramitia</taxon>
        <taxon>Vahlkampfiidae</taxon>
        <taxon>Naegleria</taxon>
    </lineage>
</organism>